<dbReference type="Proteomes" id="UP000664096">
    <property type="component" value="Unassembled WGS sequence"/>
</dbReference>
<gene>
    <name evidence="7" type="ORF">JF539_00305</name>
</gene>
<dbReference type="Pfam" id="PF13440">
    <property type="entry name" value="Polysacc_synt_3"/>
    <property type="match status" value="1"/>
</dbReference>
<evidence type="ECO:0000256" key="6">
    <source>
        <dbReference type="SAM" id="Phobius"/>
    </source>
</evidence>
<keyword evidence="2" id="KW-1003">Cell membrane</keyword>
<feature type="transmembrane region" description="Helical" evidence="6">
    <location>
        <begin position="329"/>
        <end position="350"/>
    </location>
</feature>
<feature type="transmembrane region" description="Helical" evidence="6">
    <location>
        <begin position="439"/>
        <end position="457"/>
    </location>
</feature>
<accession>A0A939EBB0</accession>
<dbReference type="GO" id="GO:0005886">
    <property type="term" value="C:plasma membrane"/>
    <property type="evidence" value="ECO:0007669"/>
    <property type="project" value="UniProtKB-SubCell"/>
</dbReference>
<evidence type="ECO:0000256" key="4">
    <source>
        <dbReference type="ARBA" id="ARBA00022989"/>
    </source>
</evidence>
<comment type="caution">
    <text evidence="7">The sequence shown here is derived from an EMBL/GenBank/DDBJ whole genome shotgun (WGS) entry which is preliminary data.</text>
</comment>
<feature type="transmembrane region" description="Helical" evidence="6">
    <location>
        <begin position="357"/>
        <end position="378"/>
    </location>
</feature>
<feature type="transmembrane region" description="Helical" evidence="6">
    <location>
        <begin position="414"/>
        <end position="433"/>
    </location>
</feature>
<keyword evidence="3 6" id="KW-0812">Transmembrane</keyword>
<organism evidence="7 8">
    <name type="scientific">Roseibium aggregatum</name>
    <dbReference type="NCBI Taxonomy" id="187304"/>
    <lineage>
        <taxon>Bacteria</taxon>
        <taxon>Pseudomonadati</taxon>
        <taxon>Pseudomonadota</taxon>
        <taxon>Alphaproteobacteria</taxon>
        <taxon>Hyphomicrobiales</taxon>
        <taxon>Stappiaceae</taxon>
        <taxon>Roseibium</taxon>
    </lineage>
</organism>
<feature type="transmembrane region" description="Helical" evidence="6">
    <location>
        <begin position="230"/>
        <end position="256"/>
    </location>
</feature>
<evidence type="ECO:0000256" key="1">
    <source>
        <dbReference type="ARBA" id="ARBA00004651"/>
    </source>
</evidence>
<feature type="transmembrane region" description="Helical" evidence="6">
    <location>
        <begin position="44"/>
        <end position="64"/>
    </location>
</feature>
<feature type="transmembrane region" description="Helical" evidence="6">
    <location>
        <begin position="289"/>
        <end position="309"/>
    </location>
</feature>
<sequence>MKSLISAGFFVSAAGITSLAAGLVSSIAIARILGAEGTGLTALALWVALTAFAVANLGIPSTILRYISRIGKDESETRGFLRTLYGPYVVSLTLFTGAFFLYASWEFYEVNLNTAFVWFFAGLIFLAYSHGLLVIVSDHGLGHFHRTAWKTAAGCALQIPVTIAGALLFGPAGAMFGYLARHLPQMFGLSKYLRGGASEPVAISDQMRRYSRSIWASELLDQLVKTRIEFIFIGWFFSITELGFFAAGITFSSLILQLSVYLAAGLTPGFGKLYDDDAMDQLRLSYDRTLRWLTMLLLPISLGGAAIMSELIPLAFGQDFTATVPIAEILVLFSLPQALSSVPLAAMLALENDRKLLFINGVTVLVLVALNLTLTPIFGGIGAAWIRGVVGLSSFLWLIHHCRHALGFRISLAPYLRILVSGLACAGAAFVILREVHGVPGLAIAIPAGALAYLIALRLTKAIPGAEIEIMRDLLGKVTPAHLRKHALRLVSILG</sequence>
<feature type="transmembrane region" description="Helical" evidence="6">
    <location>
        <begin position="384"/>
        <end position="402"/>
    </location>
</feature>
<reference evidence="7" key="1">
    <citation type="submission" date="2020-12" db="EMBL/GenBank/DDBJ databases">
        <title>Oil enriched cultivation method for isolating marine PHA-producing bacteria.</title>
        <authorList>
            <person name="Zheng W."/>
            <person name="Yu S."/>
            <person name="Huang Y."/>
        </authorList>
    </citation>
    <scope>NUCLEOTIDE SEQUENCE</scope>
    <source>
        <strain evidence="7">SY-2-12</strain>
    </source>
</reference>
<dbReference type="PANTHER" id="PTHR30250">
    <property type="entry name" value="PST FAMILY PREDICTED COLANIC ACID TRANSPORTER"/>
    <property type="match status" value="1"/>
</dbReference>
<dbReference type="InterPro" id="IPR050833">
    <property type="entry name" value="Poly_Biosynth_Transport"/>
</dbReference>
<keyword evidence="5 6" id="KW-0472">Membrane</keyword>
<evidence type="ECO:0000313" key="7">
    <source>
        <dbReference type="EMBL" id="MBN9668755.1"/>
    </source>
</evidence>
<evidence type="ECO:0000256" key="3">
    <source>
        <dbReference type="ARBA" id="ARBA00022692"/>
    </source>
</evidence>
<dbReference type="AlphaFoldDB" id="A0A939EBB0"/>
<dbReference type="RefSeq" id="WP_207137955.1">
    <property type="nucleotide sequence ID" value="NZ_JAEKJZ010000001.1"/>
</dbReference>
<feature type="transmembrane region" description="Helical" evidence="6">
    <location>
        <begin position="115"/>
        <end position="136"/>
    </location>
</feature>
<name>A0A939EBB0_9HYPH</name>
<feature type="transmembrane region" description="Helical" evidence="6">
    <location>
        <begin position="157"/>
        <end position="180"/>
    </location>
</feature>
<evidence type="ECO:0000256" key="5">
    <source>
        <dbReference type="ARBA" id="ARBA00023136"/>
    </source>
</evidence>
<keyword evidence="4 6" id="KW-1133">Transmembrane helix</keyword>
<feature type="transmembrane region" description="Helical" evidence="6">
    <location>
        <begin position="85"/>
        <end position="103"/>
    </location>
</feature>
<dbReference type="EMBL" id="JAEKJZ010000001">
    <property type="protein sequence ID" value="MBN9668755.1"/>
    <property type="molecule type" value="Genomic_DNA"/>
</dbReference>
<protein>
    <submittedName>
        <fullName evidence="7">Polysaccharide biosynthesis protein</fullName>
    </submittedName>
</protein>
<proteinExistence type="predicted"/>
<evidence type="ECO:0000313" key="8">
    <source>
        <dbReference type="Proteomes" id="UP000664096"/>
    </source>
</evidence>
<evidence type="ECO:0000256" key="2">
    <source>
        <dbReference type="ARBA" id="ARBA00022475"/>
    </source>
</evidence>
<comment type="subcellular location">
    <subcellularLocation>
        <location evidence="1">Cell membrane</location>
        <topology evidence="1">Multi-pass membrane protein</topology>
    </subcellularLocation>
</comment>
<dbReference type="PANTHER" id="PTHR30250:SF11">
    <property type="entry name" value="O-ANTIGEN TRANSPORTER-RELATED"/>
    <property type="match status" value="1"/>
</dbReference>